<dbReference type="InterPro" id="IPR036661">
    <property type="entry name" value="Luciferase-like_sf"/>
</dbReference>
<dbReference type="PANTHER" id="PTHR43244:SF2">
    <property type="entry name" value="CONSERVED HYPOTHETICAL ALANINE AND PROLINE-RICH PROTEIN"/>
    <property type="match status" value="1"/>
</dbReference>
<organism evidence="2 3">
    <name type="scientific">Parafrankia irregularis</name>
    <dbReference type="NCBI Taxonomy" id="795642"/>
    <lineage>
        <taxon>Bacteria</taxon>
        <taxon>Bacillati</taxon>
        <taxon>Actinomycetota</taxon>
        <taxon>Actinomycetes</taxon>
        <taxon>Frankiales</taxon>
        <taxon>Frankiaceae</taxon>
        <taxon>Parafrankia</taxon>
    </lineage>
</organism>
<evidence type="ECO:0000259" key="1">
    <source>
        <dbReference type="Pfam" id="PF00296"/>
    </source>
</evidence>
<dbReference type="Pfam" id="PF00296">
    <property type="entry name" value="Bac_luciferase"/>
    <property type="match status" value="1"/>
</dbReference>
<dbReference type="NCBIfam" id="TIGR03620">
    <property type="entry name" value="F420_MSMEG_4141"/>
    <property type="match status" value="1"/>
</dbReference>
<dbReference type="Gene3D" id="3.20.20.30">
    <property type="entry name" value="Luciferase-like domain"/>
    <property type="match status" value="1"/>
</dbReference>
<dbReference type="Proteomes" id="UP000198802">
    <property type="component" value="Unassembled WGS sequence"/>
</dbReference>
<dbReference type="InterPro" id="IPR019922">
    <property type="entry name" value="Lucif-like_OxRdatse_MSMEG_4141"/>
</dbReference>
<protein>
    <submittedName>
        <fullName evidence="2">Probable F420-dependent oxidoreductase, MSMEG_4141 family</fullName>
    </submittedName>
</protein>
<feature type="domain" description="Luciferase-like" evidence="1">
    <location>
        <begin position="11"/>
        <end position="261"/>
    </location>
</feature>
<dbReference type="PANTHER" id="PTHR43244">
    <property type="match status" value="1"/>
</dbReference>
<reference evidence="3" key="1">
    <citation type="submission" date="2015-11" db="EMBL/GenBank/DDBJ databases">
        <authorList>
            <person name="Varghese N."/>
        </authorList>
    </citation>
    <scope>NUCLEOTIDE SEQUENCE [LARGE SCALE GENOMIC DNA]</scope>
    <source>
        <strain evidence="3">DSM 45899</strain>
    </source>
</reference>
<dbReference type="InterPro" id="IPR011251">
    <property type="entry name" value="Luciferase-like_dom"/>
</dbReference>
<keyword evidence="3" id="KW-1185">Reference proteome</keyword>
<dbReference type="EMBL" id="FAOZ01000008">
    <property type="protein sequence ID" value="CUU56705.1"/>
    <property type="molecule type" value="Genomic_DNA"/>
</dbReference>
<dbReference type="InterPro" id="IPR050564">
    <property type="entry name" value="F420-G6PD/mer"/>
</dbReference>
<sequence length="287" mass="30892">MKLSGVGVWSQQLRYSDLGEAAEAAAELEELGFSALWIPDMGGDTFEAAERLLAATSSVVVATGVLNLWYCPAEQAAASHAALAAKYDNRLLLGIGVSHAIAVDSTAEPGRYRRPLTAMKTYLDGLDAAEQPVPQDSRVLAALGPRMLELASRRARGVHPYLVTPEHTRIAREAVGDGPLVLPEQAVVLCSDKEEAQAIAGGWLRGYLSLPNYANSLIRLGFEPDEVAAADGRVFDAMIAWGDEAAVRRRVEEHRAAGADHVTLQVLTADQTAFPREEWRRLAAALL</sequence>
<proteinExistence type="predicted"/>
<evidence type="ECO:0000313" key="2">
    <source>
        <dbReference type="EMBL" id="CUU56705.1"/>
    </source>
</evidence>
<name>A0A0S4QM73_9ACTN</name>
<accession>A0A0S4QM73</accession>
<gene>
    <name evidence="2" type="ORF">Ga0074812_108233</name>
</gene>
<dbReference type="GO" id="GO:0016705">
    <property type="term" value="F:oxidoreductase activity, acting on paired donors, with incorporation or reduction of molecular oxygen"/>
    <property type="evidence" value="ECO:0007669"/>
    <property type="project" value="InterPro"/>
</dbReference>
<dbReference type="RefSeq" id="WP_091277386.1">
    <property type="nucleotide sequence ID" value="NZ_FAOZ01000008.1"/>
</dbReference>
<dbReference type="SUPFAM" id="SSF51679">
    <property type="entry name" value="Bacterial luciferase-like"/>
    <property type="match status" value="1"/>
</dbReference>
<evidence type="ECO:0000313" key="3">
    <source>
        <dbReference type="Proteomes" id="UP000198802"/>
    </source>
</evidence>
<dbReference type="AlphaFoldDB" id="A0A0S4QM73"/>